<organism evidence="1">
    <name type="scientific">marine sediment metagenome</name>
    <dbReference type="NCBI Taxonomy" id="412755"/>
    <lineage>
        <taxon>unclassified sequences</taxon>
        <taxon>metagenomes</taxon>
        <taxon>ecological metagenomes</taxon>
    </lineage>
</organism>
<dbReference type="EMBL" id="LAZR01003107">
    <property type="protein sequence ID" value="KKN21918.1"/>
    <property type="molecule type" value="Genomic_DNA"/>
</dbReference>
<evidence type="ECO:0000313" key="1">
    <source>
        <dbReference type="EMBL" id="KKN21918.1"/>
    </source>
</evidence>
<accession>A0A0F9RXM1</accession>
<proteinExistence type="predicted"/>
<protein>
    <submittedName>
        <fullName evidence="1">Uncharacterized protein</fullName>
    </submittedName>
</protein>
<reference evidence="1" key="1">
    <citation type="journal article" date="2015" name="Nature">
        <title>Complex archaea that bridge the gap between prokaryotes and eukaryotes.</title>
        <authorList>
            <person name="Spang A."/>
            <person name="Saw J.H."/>
            <person name="Jorgensen S.L."/>
            <person name="Zaremba-Niedzwiedzka K."/>
            <person name="Martijn J."/>
            <person name="Lind A.E."/>
            <person name="van Eijk R."/>
            <person name="Schleper C."/>
            <person name="Guy L."/>
            <person name="Ettema T.J."/>
        </authorList>
    </citation>
    <scope>NUCLEOTIDE SEQUENCE</scope>
</reference>
<comment type="caution">
    <text evidence="1">The sequence shown here is derived from an EMBL/GenBank/DDBJ whole genome shotgun (WGS) entry which is preliminary data.</text>
</comment>
<name>A0A0F9RXM1_9ZZZZ</name>
<dbReference type="AlphaFoldDB" id="A0A0F9RXM1"/>
<gene>
    <name evidence="1" type="ORF">LCGC14_0920480</name>
</gene>
<sequence length="174" mass="18425">MGVLPSNQVAASIRGTDGSDGFPNVAGHENPDAILIAELEAAGICHYSAEWLRKDKSEVKAGVRGMLDPSGWGFHRAWYYWVADGPGIPPEDAQKLYDEFGAEVRIQGHCGCPGPGYCMGFAVGSYHADTPRGLKALADTIKGILARNGHEVVPLPVTASMESGRQEEGTDDGG</sequence>